<dbReference type="AlphaFoldDB" id="A0A2M8C224"/>
<name>A0A2M8C224_9BACT</name>
<protein>
    <submittedName>
        <fullName evidence="1">Uncharacterized protein</fullName>
    </submittedName>
</protein>
<feature type="non-terminal residue" evidence="1">
    <location>
        <position position="60"/>
    </location>
</feature>
<dbReference type="EMBL" id="PFUA01000046">
    <property type="protein sequence ID" value="PJB50124.1"/>
    <property type="molecule type" value="Genomic_DNA"/>
</dbReference>
<evidence type="ECO:0000313" key="2">
    <source>
        <dbReference type="Proteomes" id="UP000228770"/>
    </source>
</evidence>
<accession>A0A2M8C224</accession>
<reference evidence="2" key="1">
    <citation type="submission" date="2017-09" db="EMBL/GenBank/DDBJ databases">
        <title>Depth-based differentiation of microbial function through sediment-hosted aquifers and enrichment of novel symbionts in the deep terrestrial subsurface.</title>
        <authorList>
            <person name="Probst A.J."/>
            <person name="Ladd B."/>
            <person name="Jarett J.K."/>
            <person name="Geller-Mcgrath D.E."/>
            <person name="Sieber C.M.K."/>
            <person name="Emerson J.B."/>
            <person name="Anantharaman K."/>
            <person name="Thomas B.C."/>
            <person name="Malmstrom R."/>
            <person name="Stieglmeier M."/>
            <person name="Klingl A."/>
            <person name="Woyke T."/>
            <person name="Ryan C.M."/>
            <person name="Banfield J.F."/>
        </authorList>
    </citation>
    <scope>NUCLEOTIDE SEQUENCE [LARGE SCALE GENOMIC DNA]</scope>
</reference>
<organism evidence="1 2">
    <name type="scientific">Candidatus Brennerbacteria bacterium CG_4_9_14_3_um_filter_43_9</name>
    <dbReference type="NCBI Taxonomy" id="1974522"/>
    <lineage>
        <taxon>Bacteria</taxon>
        <taxon>Candidatus Brenneribacteriota</taxon>
    </lineage>
</organism>
<dbReference type="Proteomes" id="UP000228770">
    <property type="component" value="Unassembled WGS sequence"/>
</dbReference>
<proteinExistence type="predicted"/>
<evidence type="ECO:0000313" key="1">
    <source>
        <dbReference type="EMBL" id="PJB50124.1"/>
    </source>
</evidence>
<sequence>KNYIVFNGDGEILRTGICPDDMMNIQVQEGELVMEGAANDIEHRIVKGKIVRKSETEINA</sequence>
<comment type="caution">
    <text evidence="1">The sequence shown here is derived from an EMBL/GenBank/DDBJ whole genome shotgun (WGS) entry which is preliminary data.</text>
</comment>
<feature type="non-terminal residue" evidence="1">
    <location>
        <position position="1"/>
    </location>
</feature>
<gene>
    <name evidence="1" type="ORF">CO102_01905</name>
</gene>